<dbReference type="PANTHER" id="PTHR48053">
    <property type="entry name" value="LEUCINE RICH REPEAT FAMILY PROTEIN, EXPRESSED"/>
    <property type="match status" value="1"/>
</dbReference>
<dbReference type="SUPFAM" id="SSF52058">
    <property type="entry name" value="L domain-like"/>
    <property type="match status" value="1"/>
</dbReference>
<keyword evidence="13 20" id="KW-1133">Transmembrane helix</keyword>
<dbReference type="InterPro" id="IPR011009">
    <property type="entry name" value="Kinase-like_dom_sf"/>
</dbReference>
<evidence type="ECO:0000256" key="7">
    <source>
        <dbReference type="ARBA" id="ARBA00022692"/>
    </source>
</evidence>
<dbReference type="InterPro" id="IPR051716">
    <property type="entry name" value="Plant_RL_S/T_kinase"/>
</dbReference>
<keyword evidence="8" id="KW-0732">Signal</keyword>
<dbReference type="SMART" id="SM00220">
    <property type="entry name" value="S_TKc"/>
    <property type="match status" value="1"/>
</dbReference>
<dbReference type="SMART" id="SM00369">
    <property type="entry name" value="LRR_TYP"/>
    <property type="match status" value="4"/>
</dbReference>
<dbReference type="PANTHER" id="PTHR48053:SF113">
    <property type="entry name" value="PROTEIN KINASE DOMAIN-CONTAINING PROTEIN"/>
    <property type="match status" value="1"/>
</dbReference>
<evidence type="ECO:0000256" key="4">
    <source>
        <dbReference type="ARBA" id="ARBA00022527"/>
    </source>
</evidence>
<dbReference type="Pfam" id="PF00069">
    <property type="entry name" value="Pkinase"/>
    <property type="match status" value="1"/>
</dbReference>
<feature type="domain" description="Protein kinase" evidence="21">
    <location>
        <begin position="472"/>
        <end position="750"/>
    </location>
</feature>
<feature type="binding site" evidence="19">
    <location>
        <position position="500"/>
    </location>
    <ligand>
        <name>ATP</name>
        <dbReference type="ChEBI" id="CHEBI:30616"/>
    </ligand>
</feature>
<comment type="catalytic activity">
    <reaction evidence="17">
        <text>L-threonyl-[protein] + ATP = O-phospho-L-threonyl-[protein] + ADP + H(+)</text>
        <dbReference type="Rhea" id="RHEA:46608"/>
        <dbReference type="Rhea" id="RHEA-COMP:11060"/>
        <dbReference type="Rhea" id="RHEA-COMP:11605"/>
        <dbReference type="ChEBI" id="CHEBI:15378"/>
        <dbReference type="ChEBI" id="CHEBI:30013"/>
        <dbReference type="ChEBI" id="CHEBI:30616"/>
        <dbReference type="ChEBI" id="CHEBI:61977"/>
        <dbReference type="ChEBI" id="CHEBI:456216"/>
        <dbReference type="EC" id="2.7.11.1"/>
    </reaction>
</comment>
<evidence type="ECO:0000313" key="23">
    <source>
        <dbReference type="Proteomes" id="UP000541444"/>
    </source>
</evidence>
<dbReference type="SUPFAM" id="SSF56112">
    <property type="entry name" value="Protein kinase-like (PK-like)"/>
    <property type="match status" value="1"/>
</dbReference>
<reference evidence="22 23" key="1">
    <citation type="journal article" date="2020" name="IScience">
        <title>Genome Sequencing of the Endangered Kingdonia uniflora (Circaeasteraceae, Ranunculales) Reveals Potential Mechanisms of Evolutionary Specialization.</title>
        <authorList>
            <person name="Sun Y."/>
            <person name="Deng T."/>
            <person name="Zhang A."/>
            <person name="Moore M.J."/>
            <person name="Landis J.B."/>
            <person name="Lin N."/>
            <person name="Zhang H."/>
            <person name="Zhang X."/>
            <person name="Huang J."/>
            <person name="Zhang X."/>
            <person name="Sun H."/>
            <person name="Wang H."/>
        </authorList>
    </citation>
    <scope>NUCLEOTIDE SEQUENCE [LARGE SCALE GENOMIC DNA]</scope>
    <source>
        <strain evidence="22">TB1705</strain>
        <tissue evidence="22">Leaf</tissue>
    </source>
</reference>
<gene>
    <name evidence="22" type="ORF">GIB67_022563</name>
</gene>
<organism evidence="22 23">
    <name type="scientific">Kingdonia uniflora</name>
    <dbReference type="NCBI Taxonomy" id="39325"/>
    <lineage>
        <taxon>Eukaryota</taxon>
        <taxon>Viridiplantae</taxon>
        <taxon>Streptophyta</taxon>
        <taxon>Embryophyta</taxon>
        <taxon>Tracheophyta</taxon>
        <taxon>Spermatophyta</taxon>
        <taxon>Magnoliopsida</taxon>
        <taxon>Ranunculales</taxon>
        <taxon>Circaeasteraceae</taxon>
        <taxon>Kingdonia</taxon>
    </lineage>
</organism>
<evidence type="ECO:0000256" key="6">
    <source>
        <dbReference type="ARBA" id="ARBA00022679"/>
    </source>
</evidence>
<evidence type="ECO:0000256" key="14">
    <source>
        <dbReference type="ARBA" id="ARBA00023136"/>
    </source>
</evidence>
<evidence type="ECO:0000256" key="1">
    <source>
        <dbReference type="ARBA" id="ARBA00004167"/>
    </source>
</evidence>
<dbReference type="Pfam" id="PF00560">
    <property type="entry name" value="LRR_1"/>
    <property type="match status" value="8"/>
</dbReference>
<name>A0A7J7L7I9_9MAGN</name>
<dbReference type="OrthoDB" id="676979at2759"/>
<dbReference type="InterPro" id="IPR001611">
    <property type="entry name" value="Leu-rich_rpt"/>
</dbReference>
<evidence type="ECO:0000256" key="15">
    <source>
        <dbReference type="ARBA" id="ARBA00023170"/>
    </source>
</evidence>
<evidence type="ECO:0000256" key="12">
    <source>
        <dbReference type="ARBA" id="ARBA00022840"/>
    </source>
</evidence>
<keyword evidence="15" id="KW-0675">Receptor</keyword>
<dbReference type="Gene3D" id="3.30.200.20">
    <property type="entry name" value="Phosphorylase Kinase, domain 1"/>
    <property type="match status" value="1"/>
</dbReference>
<feature type="transmembrane region" description="Helical" evidence="20">
    <location>
        <begin position="365"/>
        <end position="387"/>
    </location>
</feature>
<accession>A0A7J7L7I9</accession>
<dbReference type="Gene3D" id="3.80.10.10">
    <property type="entry name" value="Ribonuclease Inhibitor"/>
    <property type="match status" value="1"/>
</dbReference>
<keyword evidence="16" id="KW-0325">Glycoprotein</keyword>
<evidence type="ECO:0000313" key="22">
    <source>
        <dbReference type="EMBL" id="KAF6138529.1"/>
    </source>
</evidence>
<keyword evidence="5" id="KW-0433">Leucine-rich repeat</keyword>
<evidence type="ECO:0000256" key="10">
    <source>
        <dbReference type="ARBA" id="ARBA00022741"/>
    </source>
</evidence>
<evidence type="ECO:0000256" key="19">
    <source>
        <dbReference type="PROSITE-ProRule" id="PRU10141"/>
    </source>
</evidence>
<evidence type="ECO:0000256" key="17">
    <source>
        <dbReference type="ARBA" id="ARBA00047899"/>
    </source>
</evidence>
<evidence type="ECO:0000259" key="21">
    <source>
        <dbReference type="PROSITE" id="PS50011"/>
    </source>
</evidence>
<evidence type="ECO:0000256" key="18">
    <source>
        <dbReference type="ARBA" id="ARBA00048679"/>
    </source>
</evidence>
<comment type="caution">
    <text evidence="22">The sequence shown here is derived from an EMBL/GenBank/DDBJ whole genome shotgun (WGS) entry which is preliminary data.</text>
</comment>
<keyword evidence="14 20" id="KW-0472">Membrane</keyword>
<keyword evidence="11" id="KW-0418">Kinase</keyword>
<dbReference type="Proteomes" id="UP000541444">
    <property type="component" value="Unassembled WGS sequence"/>
</dbReference>
<dbReference type="GO" id="GO:0005524">
    <property type="term" value="F:ATP binding"/>
    <property type="evidence" value="ECO:0007669"/>
    <property type="project" value="UniProtKB-UniRule"/>
</dbReference>
<evidence type="ECO:0000256" key="9">
    <source>
        <dbReference type="ARBA" id="ARBA00022737"/>
    </source>
</evidence>
<evidence type="ECO:0000256" key="20">
    <source>
        <dbReference type="SAM" id="Phobius"/>
    </source>
</evidence>
<keyword evidence="23" id="KW-1185">Reference proteome</keyword>
<evidence type="ECO:0000256" key="2">
    <source>
        <dbReference type="ARBA" id="ARBA00004236"/>
    </source>
</evidence>
<evidence type="ECO:0000256" key="13">
    <source>
        <dbReference type="ARBA" id="ARBA00022989"/>
    </source>
</evidence>
<dbReference type="InterPro" id="IPR017441">
    <property type="entry name" value="Protein_kinase_ATP_BS"/>
</dbReference>
<keyword evidence="4" id="KW-0723">Serine/threonine-protein kinase</keyword>
<sequence>MLVNLRTISLYNNHFHGVIPPIFENNTTLENLDFSMNMFSGEIPLNLCFGKRLKILNLGGNQLQSSIPSDLGRCSTLRRLILTDNYLTGLLPEFMKNQNLSFLDISRNSINGTIPSSVGYCTNLSSLDFSMNKLIGPLPDELGNLVELQVLNLSRNHLQGPVPAEISGCTKLYSLDLGYNSLSGSILLSLRALTRLSTLILSENILSGGIPDFFSGFEMLLELQLGGNVLGGPIPSSLAGLMNLAYALNLSNNWLTGQIPGELSGLSKLQRLDISCNNLTGSLEPLIGLALLGGIHSLLELNVSYNRFYGSVPEELMRFFSYPSSFVGNSDICVPYNSSGDINLPSCEHHLVSSKSKDVTTLIKAFGSLISIAMGLLIAIYICFSVLEDKNMKQRPKGWKIRLNLTSLQKKNGTSHRWALGPVVVVTLHQERSRPWSWKLRIMDPYIKMACLAKKKEWYFSHNRLMEATEDMNEKFIIGRGAHGTVYKAMLDDQPFAVKKLVFRGQRGTNISMHREIQIVGQLRHRNLVKLLHFLFRKDYGLIVYEYMSNGSLHDVLHEMSPSPILDWDMRYNIALGTAEGLAYLHNDCVPAVVQQDIKPKNILLDSDMEPKISDFGISKYMDQTRASIQTFTEIGTVGYIAPEIAYTMTKNPATDVYSYGVVLLELLTRKQVMIPLFPEGMNIVNWVHSIWRSTGGINGIVDYSLVREFTNPTVRKEVFEVLVVALRCTEKVPSKRPTMKEVVSRLQNLRKITRPQT</sequence>
<keyword evidence="7 20" id="KW-0812">Transmembrane</keyword>
<protein>
    <recommendedName>
        <fullName evidence="3">non-specific serine/threonine protein kinase</fullName>
        <ecNumber evidence="3">2.7.11.1</ecNumber>
    </recommendedName>
</protein>
<dbReference type="GO" id="GO:0004674">
    <property type="term" value="F:protein serine/threonine kinase activity"/>
    <property type="evidence" value="ECO:0007669"/>
    <property type="project" value="UniProtKB-KW"/>
</dbReference>
<evidence type="ECO:0000256" key="3">
    <source>
        <dbReference type="ARBA" id="ARBA00012513"/>
    </source>
</evidence>
<dbReference type="CDD" id="cd14066">
    <property type="entry name" value="STKc_IRAK"/>
    <property type="match status" value="1"/>
</dbReference>
<dbReference type="FunFam" id="3.80.10.10:FF:000095">
    <property type="entry name" value="LRR receptor-like serine/threonine-protein kinase GSO1"/>
    <property type="match status" value="1"/>
</dbReference>
<proteinExistence type="predicted"/>
<evidence type="ECO:0000256" key="11">
    <source>
        <dbReference type="ARBA" id="ARBA00022777"/>
    </source>
</evidence>
<keyword evidence="9" id="KW-0677">Repeat</keyword>
<comment type="catalytic activity">
    <reaction evidence="18">
        <text>L-seryl-[protein] + ATP = O-phospho-L-seryl-[protein] + ADP + H(+)</text>
        <dbReference type="Rhea" id="RHEA:17989"/>
        <dbReference type="Rhea" id="RHEA-COMP:9863"/>
        <dbReference type="Rhea" id="RHEA-COMP:11604"/>
        <dbReference type="ChEBI" id="CHEBI:15378"/>
        <dbReference type="ChEBI" id="CHEBI:29999"/>
        <dbReference type="ChEBI" id="CHEBI:30616"/>
        <dbReference type="ChEBI" id="CHEBI:83421"/>
        <dbReference type="ChEBI" id="CHEBI:456216"/>
        <dbReference type="EC" id="2.7.11.1"/>
    </reaction>
</comment>
<keyword evidence="12 19" id="KW-0067">ATP-binding</keyword>
<keyword evidence="6" id="KW-0808">Transferase</keyword>
<dbReference type="EMBL" id="JACGCM010002569">
    <property type="protein sequence ID" value="KAF6138529.1"/>
    <property type="molecule type" value="Genomic_DNA"/>
</dbReference>
<keyword evidence="10 19" id="KW-0547">Nucleotide-binding</keyword>
<evidence type="ECO:0000256" key="5">
    <source>
        <dbReference type="ARBA" id="ARBA00022614"/>
    </source>
</evidence>
<dbReference type="InterPro" id="IPR032675">
    <property type="entry name" value="LRR_dom_sf"/>
</dbReference>
<dbReference type="InterPro" id="IPR003591">
    <property type="entry name" value="Leu-rich_rpt_typical-subtyp"/>
</dbReference>
<dbReference type="AlphaFoldDB" id="A0A7J7L7I9"/>
<dbReference type="PROSITE" id="PS50011">
    <property type="entry name" value="PROTEIN_KINASE_DOM"/>
    <property type="match status" value="1"/>
</dbReference>
<dbReference type="InterPro" id="IPR000719">
    <property type="entry name" value="Prot_kinase_dom"/>
</dbReference>
<dbReference type="Gene3D" id="1.10.510.10">
    <property type="entry name" value="Transferase(Phosphotransferase) domain 1"/>
    <property type="match status" value="1"/>
</dbReference>
<dbReference type="EC" id="2.7.11.1" evidence="3"/>
<comment type="subcellular location">
    <subcellularLocation>
        <location evidence="2">Cell membrane</location>
    </subcellularLocation>
    <subcellularLocation>
        <location evidence="1">Membrane</location>
        <topology evidence="1">Single-pass membrane protein</topology>
    </subcellularLocation>
</comment>
<dbReference type="PROSITE" id="PS00107">
    <property type="entry name" value="PROTEIN_KINASE_ATP"/>
    <property type="match status" value="1"/>
</dbReference>
<dbReference type="FunFam" id="1.10.510.10:FF:000569">
    <property type="entry name" value="Serine/threonine-protein kinase-like protein CCR4"/>
    <property type="match status" value="1"/>
</dbReference>
<dbReference type="GO" id="GO:0005886">
    <property type="term" value="C:plasma membrane"/>
    <property type="evidence" value="ECO:0007669"/>
    <property type="project" value="UniProtKB-SubCell"/>
</dbReference>
<evidence type="ECO:0000256" key="8">
    <source>
        <dbReference type="ARBA" id="ARBA00022729"/>
    </source>
</evidence>
<evidence type="ECO:0000256" key="16">
    <source>
        <dbReference type="ARBA" id="ARBA00023180"/>
    </source>
</evidence>
<dbReference type="PROSITE" id="PS51450">
    <property type="entry name" value="LRR"/>
    <property type="match status" value="1"/>
</dbReference>